<evidence type="ECO:0000259" key="1">
    <source>
        <dbReference type="Pfam" id="PF00144"/>
    </source>
</evidence>
<dbReference type="Proteomes" id="UP000677082">
    <property type="component" value="Unassembled WGS sequence"/>
</dbReference>
<proteinExistence type="predicted"/>
<dbReference type="Gene3D" id="3.40.710.10">
    <property type="entry name" value="DD-peptidase/beta-lactamase superfamily"/>
    <property type="match status" value="1"/>
</dbReference>
<protein>
    <submittedName>
        <fullName evidence="2">Esterase</fullName>
    </submittedName>
</protein>
<accession>A0A919WDT4</accession>
<reference evidence="2 3" key="1">
    <citation type="submission" date="2021-03" db="EMBL/GenBank/DDBJ databases">
        <title>Whole genome shotgun sequence of Actinoplanes toevensis NBRC 105298.</title>
        <authorList>
            <person name="Komaki H."/>
            <person name="Tamura T."/>
        </authorList>
    </citation>
    <scope>NUCLEOTIDE SEQUENCE [LARGE SCALE GENOMIC DNA]</scope>
    <source>
        <strain evidence="2 3">NBRC 105298</strain>
    </source>
</reference>
<evidence type="ECO:0000313" key="3">
    <source>
        <dbReference type="Proteomes" id="UP000677082"/>
    </source>
</evidence>
<dbReference type="PANTHER" id="PTHR43319">
    <property type="entry name" value="BETA-LACTAMASE-RELATED"/>
    <property type="match status" value="1"/>
</dbReference>
<evidence type="ECO:0000313" key="2">
    <source>
        <dbReference type="EMBL" id="GIM98313.1"/>
    </source>
</evidence>
<comment type="caution">
    <text evidence="2">The sequence shown here is derived from an EMBL/GenBank/DDBJ whole genome shotgun (WGS) entry which is preliminary data.</text>
</comment>
<dbReference type="Pfam" id="PF00144">
    <property type="entry name" value="Beta-lactamase"/>
    <property type="match status" value="1"/>
</dbReference>
<organism evidence="2 3">
    <name type="scientific">Paractinoplanes toevensis</name>
    <dbReference type="NCBI Taxonomy" id="571911"/>
    <lineage>
        <taxon>Bacteria</taxon>
        <taxon>Bacillati</taxon>
        <taxon>Actinomycetota</taxon>
        <taxon>Actinomycetes</taxon>
        <taxon>Micromonosporales</taxon>
        <taxon>Micromonosporaceae</taxon>
        <taxon>Paractinoplanes</taxon>
    </lineage>
</organism>
<gene>
    <name evidence="2" type="ORF">Ato02nite_101060</name>
</gene>
<feature type="domain" description="Beta-lactamase-related" evidence="1">
    <location>
        <begin position="18"/>
        <end position="328"/>
    </location>
</feature>
<keyword evidence="3" id="KW-1185">Reference proteome</keyword>
<dbReference type="SUPFAM" id="SSF56601">
    <property type="entry name" value="beta-lactamase/transpeptidase-like"/>
    <property type="match status" value="1"/>
</dbReference>
<dbReference type="InterPro" id="IPR012338">
    <property type="entry name" value="Beta-lactam/transpept-like"/>
</dbReference>
<sequence>MIARGFEAVGEAFAADPRGGSALTILYRGRPVVDLREGWRDTARTTAWDEKTLVNVYSVGKPVMAAAVLQLVRRGQVTLSDQMATYWPSFKTRASVRDALAHLAALPAFPVPRRPEDWADWDLLCNDLAEATPEWEPGTVAAEHALTYGHLLGELVRRVDGRPPARYVAEEIAGPLGLDLGFALNSEENCAELEFDSPDWPQRMLGAPDSVHARAVANPSGARDLAVVNSPLWRQAAVPAVNIHATSMAIARFYAAILDGRLPELAVPQYTGTDLFLESEVTWGLGVQIEPDGTWGQGGLGGNAGWADPARDLAIAYVTRRLGDFTTVDRIERALGESNVEKI</sequence>
<name>A0A919WDT4_9ACTN</name>
<dbReference type="RefSeq" id="WP_213013940.1">
    <property type="nucleotide sequence ID" value="NZ_BOQN01000224.1"/>
</dbReference>
<dbReference type="InterPro" id="IPR001466">
    <property type="entry name" value="Beta-lactam-related"/>
</dbReference>
<dbReference type="AlphaFoldDB" id="A0A919WDT4"/>
<dbReference type="EMBL" id="BOQN01000224">
    <property type="protein sequence ID" value="GIM98313.1"/>
    <property type="molecule type" value="Genomic_DNA"/>
</dbReference>
<dbReference type="InterPro" id="IPR052907">
    <property type="entry name" value="Beta-lactamase/esterase"/>
</dbReference>
<dbReference type="PANTHER" id="PTHR43319:SF3">
    <property type="entry name" value="BETA-LACTAMASE-RELATED DOMAIN-CONTAINING PROTEIN"/>
    <property type="match status" value="1"/>
</dbReference>